<name>A0ABW2TJG7_9PSEU</name>
<protein>
    <submittedName>
        <fullName evidence="2">Amidase family protein</fullName>
    </submittedName>
</protein>
<evidence type="ECO:0000313" key="3">
    <source>
        <dbReference type="Proteomes" id="UP001596512"/>
    </source>
</evidence>
<sequence length="232" mass="24732">MADRDGLDQATPAALRGRRLGIWRRPGDTFVDRVLADTVDALTEAGAICVDIEVPDVAEIDELSWLAVVAEFRGALDEYLRTRPDGPATLAELVQFNRVDPVELSRFDQDIFELALDADPRDRDHRPAATRLARAAIDETVAAHRLDAIAAPTNGPAEVTGSPGSPIDSATPAAVARYPAVTVPAGSAGPLPIGITFLSGARTDAHLMTTAAAFERLVQARTDPEFHPVLPT</sequence>
<dbReference type="InterPro" id="IPR036928">
    <property type="entry name" value="AS_sf"/>
</dbReference>
<dbReference type="InterPro" id="IPR023631">
    <property type="entry name" value="Amidase_dom"/>
</dbReference>
<dbReference type="PANTHER" id="PTHR42678">
    <property type="entry name" value="AMIDASE"/>
    <property type="match status" value="1"/>
</dbReference>
<evidence type="ECO:0000313" key="2">
    <source>
        <dbReference type="EMBL" id="MFC7613180.1"/>
    </source>
</evidence>
<organism evidence="2 3">
    <name type="scientific">Actinokineospora soli</name>
    <dbReference type="NCBI Taxonomy" id="1048753"/>
    <lineage>
        <taxon>Bacteria</taxon>
        <taxon>Bacillati</taxon>
        <taxon>Actinomycetota</taxon>
        <taxon>Actinomycetes</taxon>
        <taxon>Pseudonocardiales</taxon>
        <taxon>Pseudonocardiaceae</taxon>
        <taxon>Actinokineospora</taxon>
    </lineage>
</organism>
<comment type="caution">
    <text evidence="2">The sequence shown here is derived from an EMBL/GenBank/DDBJ whole genome shotgun (WGS) entry which is preliminary data.</text>
</comment>
<dbReference type="Proteomes" id="UP001596512">
    <property type="component" value="Unassembled WGS sequence"/>
</dbReference>
<dbReference type="EMBL" id="JBHTEY010000004">
    <property type="protein sequence ID" value="MFC7613180.1"/>
    <property type="molecule type" value="Genomic_DNA"/>
</dbReference>
<proteinExistence type="predicted"/>
<dbReference type="PANTHER" id="PTHR42678:SF34">
    <property type="entry name" value="OS04G0183300 PROTEIN"/>
    <property type="match status" value="1"/>
</dbReference>
<dbReference type="SUPFAM" id="SSF75304">
    <property type="entry name" value="Amidase signature (AS) enzymes"/>
    <property type="match status" value="1"/>
</dbReference>
<reference evidence="3" key="1">
    <citation type="journal article" date="2019" name="Int. J. Syst. Evol. Microbiol.">
        <title>The Global Catalogue of Microorganisms (GCM) 10K type strain sequencing project: providing services to taxonomists for standard genome sequencing and annotation.</title>
        <authorList>
            <consortium name="The Broad Institute Genomics Platform"/>
            <consortium name="The Broad Institute Genome Sequencing Center for Infectious Disease"/>
            <person name="Wu L."/>
            <person name="Ma J."/>
        </authorList>
    </citation>
    <scope>NUCLEOTIDE SEQUENCE [LARGE SCALE GENOMIC DNA]</scope>
    <source>
        <strain evidence="3">JCM 17695</strain>
    </source>
</reference>
<dbReference type="Pfam" id="PF01425">
    <property type="entry name" value="Amidase"/>
    <property type="match status" value="1"/>
</dbReference>
<keyword evidence="3" id="KW-1185">Reference proteome</keyword>
<feature type="domain" description="Amidase" evidence="1">
    <location>
        <begin position="8"/>
        <end position="207"/>
    </location>
</feature>
<dbReference type="Gene3D" id="3.90.1300.10">
    <property type="entry name" value="Amidase signature (AS) domain"/>
    <property type="match status" value="1"/>
</dbReference>
<accession>A0ABW2TJG7</accession>
<evidence type="ECO:0000259" key="1">
    <source>
        <dbReference type="Pfam" id="PF01425"/>
    </source>
</evidence>
<gene>
    <name evidence="2" type="ORF">ACFQV2_05690</name>
</gene>